<name>A0A2A8CXC8_9BACT</name>
<evidence type="ECO:0000256" key="1">
    <source>
        <dbReference type="SAM" id="MobiDB-lite"/>
    </source>
</evidence>
<feature type="compositionally biased region" description="Polar residues" evidence="1">
    <location>
        <begin position="1"/>
        <end position="10"/>
    </location>
</feature>
<sequence length="70" mass="7597">MSISTSTQTRPPEHARSTTPDERSDGTATTDPYEAALHDPVTYWAFNFFAASIAASILMALWYALGFAVA</sequence>
<keyword evidence="4" id="KW-1185">Reference proteome</keyword>
<feature type="region of interest" description="Disordered" evidence="1">
    <location>
        <begin position="1"/>
        <end position="32"/>
    </location>
</feature>
<dbReference type="RefSeq" id="WP_098075928.1">
    <property type="nucleotide sequence ID" value="NZ_PDEQ01000005.1"/>
</dbReference>
<dbReference type="Proteomes" id="UP000220102">
    <property type="component" value="Unassembled WGS sequence"/>
</dbReference>
<reference evidence="3 4" key="1">
    <citation type="submission" date="2017-10" db="EMBL/GenBank/DDBJ databases">
        <title>Draft genome of Longibacter Salinarum.</title>
        <authorList>
            <person name="Goh K.M."/>
            <person name="Shamsir M.S."/>
            <person name="Lim S.W."/>
        </authorList>
    </citation>
    <scope>NUCLEOTIDE SEQUENCE [LARGE SCALE GENOMIC DNA]</scope>
    <source>
        <strain evidence="3 4">KCTC 52045</strain>
    </source>
</reference>
<proteinExistence type="predicted"/>
<evidence type="ECO:0000256" key="2">
    <source>
        <dbReference type="SAM" id="Phobius"/>
    </source>
</evidence>
<protein>
    <submittedName>
        <fullName evidence="3">Uncharacterized protein</fullName>
    </submittedName>
</protein>
<dbReference type="AlphaFoldDB" id="A0A2A8CXC8"/>
<keyword evidence="2" id="KW-0472">Membrane</keyword>
<dbReference type="EMBL" id="PDEQ01000005">
    <property type="protein sequence ID" value="PEN13306.1"/>
    <property type="molecule type" value="Genomic_DNA"/>
</dbReference>
<keyword evidence="2" id="KW-0812">Transmembrane</keyword>
<accession>A0A2A8CXC8</accession>
<evidence type="ECO:0000313" key="4">
    <source>
        <dbReference type="Proteomes" id="UP000220102"/>
    </source>
</evidence>
<organism evidence="3 4">
    <name type="scientific">Longibacter salinarum</name>
    <dbReference type="NCBI Taxonomy" id="1850348"/>
    <lineage>
        <taxon>Bacteria</taxon>
        <taxon>Pseudomonadati</taxon>
        <taxon>Rhodothermota</taxon>
        <taxon>Rhodothermia</taxon>
        <taxon>Rhodothermales</taxon>
        <taxon>Salisaetaceae</taxon>
        <taxon>Longibacter</taxon>
    </lineage>
</organism>
<feature type="compositionally biased region" description="Basic and acidic residues" evidence="1">
    <location>
        <begin position="11"/>
        <end position="25"/>
    </location>
</feature>
<gene>
    <name evidence="3" type="ORF">CRI94_11755</name>
</gene>
<evidence type="ECO:0000313" key="3">
    <source>
        <dbReference type="EMBL" id="PEN13306.1"/>
    </source>
</evidence>
<keyword evidence="2" id="KW-1133">Transmembrane helix</keyword>
<comment type="caution">
    <text evidence="3">The sequence shown here is derived from an EMBL/GenBank/DDBJ whole genome shotgun (WGS) entry which is preliminary data.</text>
</comment>
<feature type="transmembrane region" description="Helical" evidence="2">
    <location>
        <begin position="43"/>
        <end position="65"/>
    </location>
</feature>